<name>A0A3B0ZCF8_9ZZZZ</name>
<proteinExistence type="predicted"/>
<accession>A0A3B0ZCF8</accession>
<sequence length="138" mass="15097">MQALEKNHRFRRTLDSLIRFTSSVGEETVFNGSFNGGENIVVRGLVQGESDIQGIVVVTDTGRWHGKLTADIVIVAGKVEGDIVAREKIEVHSMAKIVGNLHSPVIAIEAGAVHDGHIDMTSVAELNHFEEKRESQKL</sequence>
<evidence type="ECO:0000313" key="1">
    <source>
        <dbReference type="EMBL" id="VAW91088.1"/>
    </source>
</evidence>
<gene>
    <name evidence="1" type="ORF">MNBD_GAMMA21-2103</name>
</gene>
<protein>
    <recommendedName>
        <fullName evidence="2">Integral membrane protein CcmA involved in cell shape determination</fullName>
    </recommendedName>
</protein>
<organism evidence="1">
    <name type="scientific">hydrothermal vent metagenome</name>
    <dbReference type="NCBI Taxonomy" id="652676"/>
    <lineage>
        <taxon>unclassified sequences</taxon>
        <taxon>metagenomes</taxon>
        <taxon>ecological metagenomes</taxon>
    </lineage>
</organism>
<dbReference type="PANTHER" id="PTHR35024">
    <property type="entry name" value="HYPOTHETICAL CYTOSOLIC PROTEIN"/>
    <property type="match status" value="1"/>
</dbReference>
<evidence type="ECO:0008006" key="2">
    <source>
        <dbReference type="Google" id="ProtNLM"/>
    </source>
</evidence>
<dbReference type="AlphaFoldDB" id="A0A3B0ZCF8"/>
<reference evidence="1" key="1">
    <citation type="submission" date="2018-06" db="EMBL/GenBank/DDBJ databases">
        <authorList>
            <person name="Zhirakovskaya E."/>
        </authorList>
    </citation>
    <scope>NUCLEOTIDE SEQUENCE</scope>
</reference>
<dbReference type="Pfam" id="PF04519">
    <property type="entry name" value="Bactofilin"/>
    <property type="match status" value="1"/>
</dbReference>
<dbReference type="PANTHER" id="PTHR35024:SF4">
    <property type="entry name" value="POLYMER-FORMING CYTOSKELETAL PROTEIN"/>
    <property type="match status" value="1"/>
</dbReference>
<dbReference type="InterPro" id="IPR007607">
    <property type="entry name" value="BacA/B"/>
</dbReference>
<dbReference type="EMBL" id="UOFR01000009">
    <property type="protein sequence ID" value="VAW91088.1"/>
    <property type="molecule type" value="Genomic_DNA"/>
</dbReference>